<feature type="domain" description="Heterokaryon incompatibility" evidence="1">
    <location>
        <begin position="27"/>
        <end position="117"/>
    </location>
</feature>
<feature type="non-terminal residue" evidence="2">
    <location>
        <position position="241"/>
    </location>
</feature>
<dbReference type="EMBL" id="ML978210">
    <property type="protein sequence ID" value="KAF2028685.1"/>
    <property type="molecule type" value="Genomic_DNA"/>
</dbReference>
<dbReference type="InterPro" id="IPR010730">
    <property type="entry name" value="HET"/>
</dbReference>
<name>A0A9P4H7U6_9PLEO</name>
<keyword evidence="3" id="KW-1185">Reference proteome</keyword>
<gene>
    <name evidence="2" type="ORF">EK21DRAFT_69400</name>
</gene>
<evidence type="ECO:0000259" key="1">
    <source>
        <dbReference type="Pfam" id="PF06985"/>
    </source>
</evidence>
<dbReference type="Proteomes" id="UP000799777">
    <property type="component" value="Unassembled WGS sequence"/>
</dbReference>
<evidence type="ECO:0000313" key="3">
    <source>
        <dbReference type="Proteomes" id="UP000799777"/>
    </source>
</evidence>
<accession>A0A9P4H7U6</accession>
<sequence length="241" mass="27488">MRLLQRHDDGRISLTEDIFDERTIPAYAILSHTWGATDDEVTFADLTNGRGAAKAGYNKILFCARQARRDGLKHFWVDCCCINKADCAELSQAIRSMFRWYRNAARCYVFLSDVDMSAWEDDCEVSTAYWISSFRSSRWFTRGWTLQELLAPTSIEFFSRDGRRLGDGLSLVHTISEITRVPLAALQGGPLSHFSVSERISWMASRQCKLEEDEAYSLQGLFDVHMPLLYGEGKKSAMARL</sequence>
<dbReference type="AlphaFoldDB" id="A0A9P4H7U6"/>
<dbReference type="PANTHER" id="PTHR10622:SF10">
    <property type="entry name" value="HET DOMAIN-CONTAINING PROTEIN"/>
    <property type="match status" value="1"/>
</dbReference>
<protein>
    <submittedName>
        <fullName evidence="2">HET-domain-containing protein</fullName>
    </submittedName>
</protein>
<comment type="caution">
    <text evidence="2">The sequence shown here is derived from an EMBL/GenBank/DDBJ whole genome shotgun (WGS) entry which is preliminary data.</text>
</comment>
<dbReference type="OrthoDB" id="674604at2759"/>
<evidence type="ECO:0000313" key="2">
    <source>
        <dbReference type="EMBL" id="KAF2028685.1"/>
    </source>
</evidence>
<dbReference type="PANTHER" id="PTHR10622">
    <property type="entry name" value="HET DOMAIN-CONTAINING PROTEIN"/>
    <property type="match status" value="1"/>
</dbReference>
<reference evidence="2" key="1">
    <citation type="journal article" date="2020" name="Stud. Mycol.">
        <title>101 Dothideomycetes genomes: a test case for predicting lifestyles and emergence of pathogens.</title>
        <authorList>
            <person name="Haridas S."/>
            <person name="Albert R."/>
            <person name="Binder M."/>
            <person name="Bloem J."/>
            <person name="Labutti K."/>
            <person name="Salamov A."/>
            <person name="Andreopoulos B."/>
            <person name="Baker S."/>
            <person name="Barry K."/>
            <person name="Bills G."/>
            <person name="Bluhm B."/>
            <person name="Cannon C."/>
            <person name="Castanera R."/>
            <person name="Culley D."/>
            <person name="Daum C."/>
            <person name="Ezra D."/>
            <person name="Gonzalez J."/>
            <person name="Henrissat B."/>
            <person name="Kuo A."/>
            <person name="Liang C."/>
            <person name="Lipzen A."/>
            <person name="Lutzoni F."/>
            <person name="Magnuson J."/>
            <person name="Mondo S."/>
            <person name="Nolan M."/>
            <person name="Ohm R."/>
            <person name="Pangilinan J."/>
            <person name="Park H.-J."/>
            <person name="Ramirez L."/>
            <person name="Alfaro M."/>
            <person name="Sun H."/>
            <person name="Tritt A."/>
            <person name="Yoshinaga Y."/>
            <person name="Zwiers L.-H."/>
            <person name="Turgeon B."/>
            <person name="Goodwin S."/>
            <person name="Spatafora J."/>
            <person name="Crous P."/>
            <person name="Grigoriev I."/>
        </authorList>
    </citation>
    <scope>NUCLEOTIDE SEQUENCE</scope>
    <source>
        <strain evidence="2">CBS 110217</strain>
    </source>
</reference>
<proteinExistence type="predicted"/>
<dbReference type="Pfam" id="PF06985">
    <property type="entry name" value="HET"/>
    <property type="match status" value="1"/>
</dbReference>
<organism evidence="2 3">
    <name type="scientific">Setomelanomma holmii</name>
    <dbReference type="NCBI Taxonomy" id="210430"/>
    <lineage>
        <taxon>Eukaryota</taxon>
        <taxon>Fungi</taxon>
        <taxon>Dikarya</taxon>
        <taxon>Ascomycota</taxon>
        <taxon>Pezizomycotina</taxon>
        <taxon>Dothideomycetes</taxon>
        <taxon>Pleosporomycetidae</taxon>
        <taxon>Pleosporales</taxon>
        <taxon>Pleosporineae</taxon>
        <taxon>Phaeosphaeriaceae</taxon>
        <taxon>Setomelanomma</taxon>
    </lineage>
</organism>